<sequence length="99" mass="11976">MMRLLHKYVDIQKDFFLDLSKKFKESKIEISNCDLEKLKTYIRIPSESNRVAFVNILEKYIFTYNVHVNDFNISQYLLVESSNEFQHNANIFLDDYLER</sequence>
<name>A0A1V1I0L3_9FIRM</name>
<proteinExistence type="predicted"/>
<dbReference type="KEGG" id="ril:CRIB_1031"/>
<protein>
    <submittedName>
        <fullName evidence="1">Uncharacterized protein</fullName>
    </submittedName>
</protein>
<evidence type="ECO:0000313" key="1">
    <source>
        <dbReference type="EMBL" id="CED93782.1"/>
    </source>
</evidence>
<evidence type="ECO:0000313" key="2">
    <source>
        <dbReference type="Proteomes" id="UP000245622"/>
    </source>
</evidence>
<reference evidence="1 2" key="1">
    <citation type="submission" date="2014-04" db="EMBL/GenBank/DDBJ databases">
        <authorList>
            <person name="Hornung B.V."/>
        </authorList>
    </citation>
    <scope>NUCLEOTIDE SEQUENCE [LARGE SCALE GENOMIC DNA]</scope>
    <source>
        <strain evidence="1 2">CRIB</strain>
    </source>
</reference>
<gene>
    <name evidence="1" type="ORF">CRIB_1031</name>
</gene>
<keyword evidence="2" id="KW-1185">Reference proteome</keyword>
<dbReference type="RefSeq" id="WP_180703468.1">
    <property type="nucleotide sequence ID" value="NZ_CAOJQT010000181.1"/>
</dbReference>
<dbReference type="AlphaFoldDB" id="A0A1V1I0L3"/>
<dbReference type="EMBL" id="LN555523">
    <property type="protein sequence ID" value="CED93782.1"/>
    <property type="molecule type" value="Genomic_DNA"/>
</dbReference>
<accession>A0A1V1I0L3</accession>
<organism evidence="1 2">
    <name type="scientific">Romboutsia ilealis</name>
    <dbReference type="NCBI Taxonomy" id="1115758"/>
    <lineage>
        <taxon>Bacteria</taxon>
        <taxon>Bacillati</taxon>
        <taxon>Bacillota</taxon>
        <taxon>Clostridia</taxon>
        <taxon>Peptostreptococcales</taxon>
        <taxon>Peptostreptococcaceae</taxon>
        <taxon>Romboutsia</taxon>
    </lineage>
</organism>
<dbReference type="GeneID" id="82205209"/>
<dbReference type="Proteomes" id="UP000245622">
    <property type="component" value="Chromosome 1"/>
</dbReference>